<dbReference type="GO" id="GO:0019878">
    <property type="term" value="P:lysine biosynthetic process via aminoadipic acid"/>
    <property type="evidence" value="ECO:0007669"/>
    <property type="project" value="TreeGrafter"/>
</dbReference>
<proteinExistence type="predicted"/>
<dbReference type="SUPFAM" id="SSF51735">
    <property type="entry name" value="NAD(P)-binding Rossmann-fold domains"/>
    <property type="match status" value="1"/>
</dbReference>
<gene>
    <name evidence="4" type="ORF">EBN88_15050</name>
</gene>
<comment type="caution">
    <text evidence="4">The sequence shown here is derived from an EMBL/GenBank/DDBJ whole genome shotgun (WGS) entry which is preliminary data.</text>
</comment>
<dbReference type="InterPro" id="IPR036291">
    <property type="entry name" value="NAD(P)-bd_dom_sf"/>
</dbReference>
<protein>
    <submittedName>
        <fullName evidence="4">Saccharopine dehydrogenase</fullName>
    </submittedName>
</protein>
<reference evidence="4 5" key="1">
    <citation type="submission" date="2018-10" db="EMBL/GenBank/DDBJ databases">
        <title>Isolation, diversity and antifungal activity of actinobacteria from wheat.</title>
        <authorList>
            <person name="Han C."/>
        </authorList>
    </citation>
    <scope>NUCLEOTIDE SEQUENCE [LARGE SCALE GENOMIC DNA]</scope>
    <source>
        <strain evidence="4 5">NEAU-YY642</strain>
    </source>
</reference>
<dbReference type="InterPro" id="IPR005097">
    <property type="entry name" value="Sacchrp_dh_NADP-bd"/>
</dbReference>
<dbReference type="RefSeq" id="WP_122184387.1">
    <property type="nucleotide sequence ID" value="NZ_RFFJ01000074.1"/>
</dbReference>
<accession>A0A3M2LR66</accession>
<dbReference type="SUPFAM" id="SSF55347">
    <property type="entry name" value="Glyceraldehyde-3-phosphate dehydrogenase-like, C-terminal domain"/>
    <property type="match status" value="1"/>
</dbReference>
<name>A0A3M2LR66_9ACTN</name>
<dbReference type="GO" id="GO:0005737">
    <property type="term" value="C:cytoplasm"/>
    <property type="evidence" value="ECO:0007669"/>
    <property type="project" value="TreeGrafter"/>
</dbReference>
<feature type="domain" description="Saccharopine dehydrogenase NADP binding" evidence="2">
    <location>
        <begin position="11"/>
        <end position="120"/>
    </location>
</feature>
<dbReference type="EMBL" id="RFFJ01000074">
    <property type="protein sequence ID" value="RMI39370.1"/>
    <property type="molecule type" value="Genomic_DNA"/>
</dbReference>
<evidence type="ECO:0000313" key="4">
    <source>
        <dbReference type="EMBL" id="RMI39370.1"/>
    </source>
</evidence>
<evidence type="ECO:0000256" key="1">
    <source>
        <dbReference type="ARBA" id="ARBA00023002"/>
    </source>
</evidence>
<keyword evidence="5" id="KW-1185">Reference proteome</keyword>
<dbReference type="InterPro" id="IPR051168">
    <property type="entry name" value="AASS"/>
</dbReference>
<dbReference type="InterPro" id="IPR032095">
    <property type="entry name" value="Sacchrp_dh-like_C"/>
</dbReference>
<feature type="domain" description="Saccharopine dehydrogenase-like C-terminal" evidence="3">
    <location>
        <begin position="128"/>
        <end position="374"/>
    </location>
</feature>
<dbReference type="AlphaFoldDB" id="A0A3M2LR66"/>
<evidence type="ECO:0000259" key="3">
    <source>
        <dbReference type="Pfam" id="PF16653"/>
    </source>
</evidence>
<dbReference type="Pfam" id="PF16653">
    <property type="entry name" value="Sacchrp_dh_C"/>
    <property type="match status" value="1"/>
</dbReference>
<evidence type="ECO:0000313" key="5">
    <source>
        <dbReference type="Proteomes" id="UP000278673"/>
    </source>
</evidence>
<sequence length="384" mass="40548">MADLIPPTGRVHWIGTGLSTGSGLGLVCAETTTVLWGRTVARAESCLARLGLLGQAEPRAYDPDSLAHQLAPGDVVVSMLPADHHPALARIALAGSAHLVCSSYVSPGLAAHATAAAERGCALLTEVGLDPGIDHLLAHHLVDAARGAVGDRPAVAHFGSYCGSNPAVPNAFRYQFSWAPRGVLTALLTPARTIRGGLPRRFARPWEAVEHLTVAGETFEVYPNRDSLPFVTTYGLPATWRLESFARGTLRLAGWSEAWKPVFAELAEADGAGVTALAERLAARYPTTADDHDRVVMSVRLSVHTDDGEDWSGEWTLDATGDAREAATPRLVSVPLACAVLEVVAGRVPPGLHQATDDPEAVRGWLTFLATHGVTASFHGDGEV</sequence>
<dbReference type="GO" id="GO:0004753">
    <property type="term" value="F:saccharopine dehydrogenase activity"/>
    <property type="evidence" value="ECO:0007669"/>
    <property type="project" value="TreeGrafter"/>
</dbReference>
<evidence type="ECO:0000259" key="2">
    <source>
        <dbReference type="Pfam" id="PF03435"/>
    </source>
</evidence>
<dbReference type="PANTHER" id="PTHR11133">
    <property type="entry name" value="SACCHAROPINE DEHYDROGENASE"/>
    <property type="match status" value="1"/>
</dbReference>
<organism evidence="4 5">
    <name type="scientific">Streptomyces triticirhizae</name>
    <dbReference type="NCBI Taxonomy" id="2483353"/>
    <lineage>
        <taxon>Bacteria</taxon>
        <taxon>Bacillati</taxon>
        <taxon>Actinomycetota</taxon>
        <taxon>Actinomycetes</taxon>
        <taxon>Kitasatosporales</taxon>
        <taxon>Streptomycetaceae</taxon>
        <taxon>Streptomyces</taxon>
    </lineage>
</organism>
<dbReference type="Gene3D" id="3.30.360.10">
    <property type="entry name" value="Dihydrodipicolinate Reductase, domain 2"/>
    <property type="match status" value="1"/>
</dbReference>
<keyword evidence="1" id="KW-0560">Oxidoreductase</keyword>
<dbReference type="PANTHER" id="PTHR11133:SF23">
    <property type="entry name" value="SACCHAROPINE DEHYDROGENASE [NAD(+), L-LYSINE-FORMING]"/>
    <property type="match status" value="1"/>
</dbReference>
<dbReference type="Proteomes" id="UP000278673">
    <property type="component" value="Unassembled WGS sequence"/>
</dbReference>
<dbReference type="Pfam" id="PF03435">
    <property type="entry name" value="Sacchrp_dh_NADP"/>
    <property type="match status" value="1"/>
</dbReference>